<feature type="transmembrane region" description="Helical" evidence="1">
    <location>
        <begin position="28"/>
        <end position="49"/>
    </location>
</feature>
<dbReference type="OrthoDB" id="5149291at2"/>
<evidence type="ECO:0000256" key="1">
    <source>
        <dbReference type="SAM" id="Phobius"/>
    </source>
</evidence>
<dbReference type="EMBL" id="BIMR01000052">
    <property type="protein sequence ID" value="GCE75856.1"/>
    <property type="molecule type" value="Genomic_DNA"/>
</dbReference>
<accession>A0A402DP39</accession>
<keyword evidence="1" id="KW-1133">Transmembrane helix</keyword>
<keyword evidence="1" id="KW-0812">Transmembrane</keyword>
<dbReference type="Proteomes" id="UP000289954">
    <property type="component" value="Unassembled WGS sequence"/>
</dbReference>
<gene>
    <name evidence="2" type="ORF">CBZ_09120</name>
</gene>
<protein>
    <recommendedName>
        <fullName evidence="4">DUF4307 domain-containing protein</fullName>
    </recommendedName>
</protein>
<keyword evidence="3" id="KW-1185">Reference proteome</keyword>
<evidence type="ECO:0008006" key="4">
    <source>
        <dbReference type="Google" id="ProtNLM"/>
    </source>
</evidence>
<dbReference type="Pfam" id="PF14155">
    <property type="entry name" value="DUF4307"/>
    <property type="match status" value="1"/>
</dbReference>
<dbReference type="AlphaFoldDB" id="A0A402DP39"/>
<comment type="caution">
    <text evidence="2">The sequence shown here is derived from an EMBL/GenBank/DDBJ whole genome shotgun (WGS) entry which is preliminary data.</text>
</comment>
<dbReference type="RefSeq" id="WP_130780459.1">
    <property type="nucleotide sequence ID" value="NZ_BIMR01000052.1"/>
</dbReference>
<organism evidence="2 3">
    <name type="scientific">Cellulomonas biazotea</name>
    <dbReference type="NCBI Taxonomy" id="1709"/>
    <lineage>
        <taxon>Bacteria</taxon>
        <taxon>Bacillati</taxon>
        <taxon>Actinomycetota</taxon>
        <taxon>Actinomycetes</taxon>
        <taxon>Micrococcales</taxon>
        <taxon>Cellulomonadaceae</taxon>
        <taxon>Cellulomonas</taxon>
    </lineage>
</organism>
<name>A0A402DP39_9CELL</name>
<keyword evidence="1" id="KW-0472">Membrane</keyword>
<proteinExistence type="predicted"/>
<reference evidence="2 3" key="1">
    <citation type="submission" date="2019-01" db="EMBL/GenBank/DDBJ databases">
        <title>Draft genome sequence of Cellulomonas takizawaensis strain TKZ-21.</title>
        <authorList>
            <person name="Yamamura H."/>
            <person name="Hayashi T."/>
            <person name="Hamada M."/>
            <person name="Serisawa Y."/>
            <person name="Matsuyama K."/>
            <person name="Nakagawa Y."/>
            <person name="Otoguro M."/>
            <person name="Yanagida F."/>
            <person name="Hayakawa M."/>
        </authorList>
    </citation>
    <scope>NUCLEOTIDE SEQUENCE [LARGE SCALE GENOMIC DNA]</scope>
    <source>
        <strain evidence="2 3">NBRC12680</strain>
    </source>
</reference>
<evidence type="ECO:0000313" key="3">
    <source>
        <dbReference type="Proteomes" id="UP000289954"/>
    </source>
</evidence>
<evidence type="ECO:0000313" key="2">
    <source>
        <dbReference type="EMBL" id="GCE75856.1"/>
    </source>
</evidence>
<dbReference type="InterPro" id="IPR025443">
    <property type="entry name" value="DUF4307"/>
</dbReference>
<sequence>MSQTPAVRPPAGRYGPEPTSRSAALRRVGLVALVLVAVAVLAWVAVGVVREPVTWKDVGFRVDGPTSTQVTFEVTKDPGASVECQVQALSESYAQVGVRTVEVGPADAATQRVTVTVQTAELAVSGVVGGCSPVDEG</sequence>